<reference evidence="1 2" key="1">
    <citation type="submission" date="2019-02" db="EMBL/GenBank/DDBJ databases">
        <title>Deep-cultivation of Planctomycetes and their phenomic and genomic characterization uncovers novel biology.</title>
        <authorList>
            <person name="Wiegand S."/>
            <person name="Jogler M."/>
            <person name="Boedeker C."/>
            <person name="Pinto D."/>
            <person name="Vollmers J."/>
            <person name="Rivas-Marin E."/>
            <person name="Kohn T."/>
            <person name="Peeters S.H."/>
            <person name="Heuer A."/>
            <person name="Rast P."/>
            <person name="Oberbeckmann S."/>
            <person name="Bunk B."/>
            <person name="Jeske O."/>
            <person name="Meyerdierks A."/>
            <person name="Storesund J.E."/>
            <person name="Kallscheuer N."/>
            <person name="Luecker S."/>
            <person name="Lage O.M."/>
            <person name="Pohl T."/>
            <person name="Merkel B.J."/>
            <person name="Hornburger P."/>
            <person name="Mueller R.-W."/>
            <person name="Bruemmer F."/>
            <person name="Labrenz M."/>
            <person name="Spormann A.M."/>
            <person name="Op den Camp H."/>
            <person name="Overmann J."/>
            <person name="Amann R."/>
            <person name="Jetten M.S.M."/>
            <person name="Mascher T."/>
            <person name="Medema M.H."/>
            <person name="Devos D.P."/>
            <person name="Kaster A.-K."/>
            <person name="Ovreas L."/>
            <person name="Rohde M."/>
            <person name="Galperin M.Y."/>
            <person name="Jogler C."/>
        </authorList>
    </citation>
    <scope>NUCLEOTIDE SEQUENCE [LARGE SCALE GENOMIC DNA]</scope>
    <source>
        <strain evidence="1 2">TBK1r</strain>
    </source>
</reference>
<dbReference type="RefSeq" id="WP_145207425.1">
    <property type="nucleotide sequence ID" value="NZ_CP036432.1"/>
</dbReference>
<dbReference type="Proteomes" id="UP000318081">
    <property type="component" value="Chromosome"/>
</dbReference>
<dbReference type="EMBL" id="CP036432">
    <property type="protein sequence ID" value="QDV81666.1"/>
    <property type="molecule type" value="Genomic_DNA"/>
</dbReference>
<protein>
    <submittedName>
        <fullName evidence="1">Uncharacterized protein</fullName>
    </submittedName>
</protein>
<name>A0ABX5XJV0_9BACT</name>
<organism evidence="1 2">
    <name type="scientific">Stieleria magnilauensis</name>
    <dbReference type="NCBI Taxonomy" id="2527963"/>
    <lineage>
        <taxon>Bacteria</taxon>
        <taxon>Pseudomonadati</taxon>
        <taxon>Planctomycetota</taxon>
        <taxon>Planctomycetia</taxon>
        <taxon>Pirellulales</taxon>
        <taxon>Pirellulaceae</taxon>
        <taxon>Stieleria</taxon>
    </lineage>
</organism>
<evidence type="ECO:0000313" key="1">
    <source>
        <dbReference type="EMBL" id="QDV81666.1"/>
    </source>
</evidence>
<sequence length="243" mass="27000">MKVKTVIKNLKAHRKWALSQSQDTATEKTADNAEDVLGGVLDLLDYLPPDLFDLDAWLDRKIRGREAARKHLDRIRVNFYRGQGKKAFVGLLDVVIEVLSSAAPFLDDVNVGCLPVAVRVPDFGGIGVQKMTAIRHPSEINVAALDLGIGDHQKNLEQTLIEEDDQSYQDRVLGMSAPQKHGVLGVARGQVSVLDQPKTCRDCDESLPRSEFYSHPSTRDRLQPECKACTKQRQYARRNGGAV</sequence>
<keyword evidence="2" id="KW-1185">Reference proteome</keyword>
<gene>
    <name evidence="1" type="ORF">TBK1r_05850</name>
</gene>
<proteinExistence type="predicted"/>
<accession>A0ABX5XJV0</accession>
<evidence type="ECO:0000313" key="2">
    <source>
        <dbReference type="Proteomes" id="UP000318081"/>
    </source>
</evidence>